<accession>A0AAE1HZE4</accession>
<dbReference type="AlphaFoldDB" id="A0AAE1HZE4"/>
<sequence>MEKKVKQLKQAAVIIWHSVNRFFWYNHGYILNYALIRSKEKFLCWALFTKGKFSHYISVGRADKRLVREYFPKLLMHQCLMLAEGSCSSCLTHARAHTCNNLICDLTSGRTRNKSIYGIFQIFCRLSILNLKYTNIVIKLQEAHSMAHNSAVAIVYANSKQTYPVGKYKE</sequence>
<reference evidence="2" key="1">
    <citation type="submission" date="2021-07" db="EMBL/GenBank/DDBJ databases">
        <authorList>
            <person name="Catto M.A."/>
            <person name="Jacobson A."/>
            <person name="Kennedy G."/>
            <person name="Labadie P."/>
            <person name="Hunt B.G."/>
            <person name="Srinivasan R."/>
        </authorList>
    </citation>
    <scope>NUCLEOTIDE SEQUENCE</scope>
    <source>
        <strain evidence="2">PL_HMW_Pooled</strain>
        <tissue evidence="2">Head</tissue>
    </source>
</reference>
<dbReference type="GO" id="GO:0006508">
    <property type="term" value="P:proteolysis"/>
    <property type="evidence" value="ECO:0007669"/>
    <property type="project" value="UniProtKB-KW"/>
</dbReference>
<dbReference type="GO" id="GO:0008233">
    <property type="term" value="F:peptidase activity"/>
    <property type="evidence" value="ECO:0007669"/>
    <property type="project" value="UniProtKB-KW"/>
</dbReference>
<reference evidence="2" key="2">
    <citation type="journal article" date="2023" name="BMC Genomics">
        <title>Pest status, molecular evolution, and epigenetic factors derived from the genome assembly of Frankliniella fusca, a thysanopteran phytovirus vector.</title>
        <authorList>
            <person name="Catto M.A."/>
            <person name="Labadie P.E."/>
            <person name="Jacobson A.L."/>
            <person name="Kennedy G.G."/>
            <person name="Srinivasan R."/>
            <person name="Hunt B.G."/>
        </authorList>
    </citation>
    <scope>NUCLEOTIDE SEQUENCE</scope>
    <source>
        <strain evidence="2">PL_HMW_Pooled</strain>
    </source>
</reference>
<dbReference type="EMBL" id="JAHWGI010001092">
    <property type="protein sequence ID" value="KAK3922524.1"/>
    <property type="molecule type" value="Genomic_DNA"/>
</dbReference>
<keyword evidence="2" id="KW-0378">Hydrolase</keyword>
<name>A0AAE1HZE4_9NEOP</name>
<keyword evidence="2" id="KW-0645">Protease</keyword>
<gene>
    <name evidence="1" type="ORF">KUF71_011981</name>
    <name evidence="2" type="ORF">KUF71_024074</name>
</gene>
<protein>
    <submittedName>
        <fullName evidence="2">ATP-dependent Clp protease proteolytic subunit</fullName>
    </submittedName>
</protein>
<proteinExistence type="predicted"/>
<organism evidence="2 3">
    <name type="scientific">Frankliniella fusca</name>
    <dbReference type="NCBI Taxonomy" id="407009"/>
    <lineage>
        <taxon>Eukaryota</taxon>
        <taxon>Metazoa</taxon>
        <taxon>Ecdysozoa</taxon>
        <taxon>Arthropoda</taxon>
        <taxon>Hexapoda</taxon>
        <taxon>Insecta</taxon>
        <taxon>Pterygota</taxon>
        <taxon>Neoptera</taxon>
        <taxon>Paraneoptera</taxon>
        <taxon>Thysanoptera</taxon>
        <taxon>Terebrantia</taxon>
        <taxon>Thripoidea</taxon>
        <taxon>Thripidae</taxon>
        <taxon>Frankliniella</taxon>
    </lineage>
</organism>
<comment type="caution">
    <text evidence="2">The sequence shown here is derived from an EMBL/GenBank/DDBJ whole genome shotgun (WGS) entry which is preliminary data.</text>
</comment>
<dbReference type="EMBL" id="JAHWGI010001412">
    <property type="protein sequence ID" value="KAK3930717.1"/>
    <property type="molecule type" value="Genomic_DNA"/>
</dbReference>
<keyword evidence="3" id="KW-1185">Reference proteome</keyword>
<evidence type="ECO:0000313" key="1">
    <source>
        <dbReference type="EMBL" id="KAK3922524.1"/>
    </source>
</evidence>
<dbReference type="Proteomes" id="UP001219518">
    <property type="component" value="Unassembled WGS sequence"/>
</dbReference>
<evidence type="ECO:0000313" key="2">
    <source>
        <dbReference type="EMBL" id="KAK3930717.1"/>
    </source>
</evidence>
<evidence type="ECO:0000313" key="3">
    <source>
        <dbReference type="Proteomes" id="UP001219518"/>
    </source>
</evidence>